<comment type="caution">
    <text evidence="1">The sequence shown here is derived from an EMBL/GenBank/DDBJ whole genome shotgun (WGS) entry which is preliminary data.</text>
</comment>
<feature type="non-terminal residue" evidence="1">
    <location>
        <position position="152"/>
    </location>
</feature>
<proteinExistence type="predicted"/>
<dbReference type="EMBL" id="BARS01033548">
    <property type="protein sequence ID" value="GAG26793.1"/>
    <property type="molecule type" value="Genomic_DNA"/>
</dbReference>
<gene>
    <name evidence="1" type="ORF">S01H1_51933</name>
</gene>
<protein>
    <submittedName>
        <fullName evidence="1">Uncharacterized protein</fullName>
    </submittedName>
</protein>
<evidence type="ECO:0000313" key="1">
    <source>
        <dbReference type="EMBL" id="GAG26793.1"/>
    </source>
</evidence>
<reference evidence="1" key="1">
    <citation type="journal article" date="2014" name="Front. Microbiol.">
        <title>High frequency of phylogenetically diverse reductive dehalogenase-homologous genes in deep subseafloor sedimentary metagenomes.</title>
        <authorList>
            <person name="Kawai M."/>
            <person name="Futagami T."/>
            <person name="Toyoda A."/>
            <person name="Takaki Y."/>
            <person name="Nishi S."/>
            <person name="Hori S."/>
            <person name="Arai W."/>
            <person name="Tsubouchi T."/>
            <person name="Morono Y."/>
            <person name="Uchiyama I."/>
            <person name="Ito T."/>
            <person name="Fujiyama A."/>
            <person name="Inagaki F."/>
            <person name="Takami H."/>
        </authorList>
    </citation>
    <scope>NUCLEOTIDE SEQUENCE</scope>
    <source>
        <strain evidence="1">Expedition CK06-06</strain>
    </source>
</reference>
<dbReference type="AlphaFoldDB" id="X0WQI6"/>
<sequence length="152" mass="16733">MTAFTDYVQLELPFRTAINVIETVGTLLVKDNNTFSRTYIALSQGTIGRVLTSRGVGFAPTFEVPAAASLYRIQRIEDNTALNVVNRLRADWEPYTEGVDAFYDSCVWVDGMQNRVNLSADVASQADFELASGVDIPDAPLCDGNTSTYYES</sequence>
<organism evidence="1">
    <name type="scientific">marine sediment metagenome</name>
    <dbReference type="NCBI Taxonomy" id="412755"/>
    <lineage>
        <taxon>unclassified sequences</taxon>
        <taxon>metagenomes</taxon>
        <taxon>ecological metagenomes</taxon>
    </lineage>
</organism>
<name>X0WQI6_9ZZZZ</name>
<accession>X0WQI6</accession>